<name>A0A0D0DNC5_9AGAM</name>
<keyword evidence="2" id="KW-1185">Reference proteome</keyword>
<organism evidence="1 2">
    <name type="scientific">Paxillus rubicundulus Ve08.2h10</name>
    <dbReference type="NCBI Taxonomy" id="930991"/>
    <lineage>
        <taxon>Eukaryota</taxon>
        <taxon>Fungi</taxon>
        <taxon>Dikarya</taxon>
        <taxon>Basidiomycota</taxon>
        <taxon>Agaricomycotina</taxon>
        <taxon>Agaricomycetes</taxon>
        <taxon>Agaricomycetidae</taxon>
        <taxon>Boletales</taxon>
        <taxon>Paxilineae</taxon>
        <taxon>Paxillaceae</taxon>
        <taxon>Paxillus</taxon>
    </lineage>
</organism>
<accession>A0A0D0DNC5</accession>
<proteinExistence type="predicted"/>
<gene>
    <name evidence="1" type="ORF">PAXRUDRAFT_829079</name>
</gene>
<dbReference type="EMBL" id="KN825194">
    <property type="protein sequence ID" value="KIK93328.1"/>
    <property type="molecule type" value="Genomic_DNA"/>
</dbReference>
<evidence type="ECO:0000313" key="1">
    <source>
        <dbReference type="EMBL" id="KIK93328.1"/>
    </source>
</evidence>
<dbReference type="AlphaFoldDB" id="A0A0D0DNC5"/>
<protein>
    <submittedName>
        <fullName evidence="1">Uncharacterized protein</fullName>
    </submittedName>
</protein>
<reference evidence="2" key="2">
    <citation type="submission" date="2015-01" db="EMBL/GenBank/DDBJ databases">
        <title>Evolutionary Origins and Diversification of the Mycorrhizal Mutualists.</title>
        <authorList>
            <consortium name="DOE Joint Genome Institute"/>
            <consortium name="Mycorrhizal Genomics Consortium"/>
            <person name="Kohler A."/>
            <person name="Kuo A."/>
            <person name="Nagy L.G."/>
            <person name="Floudas D."/>
            <person name="Copeland A."/>
            <person name="Barry K.W."/>
            <person name="Cichocki N."/>
            <person name="Veneault-Fourrey C."/>
            <person name="LaButti K."/>
            <person name="Lindquist E.A."/>
            <person name="Lipzen A."/>
            <person name="Lundell T."/>
            <person name="Morin E."/>
            <person name="Murat C."/>
            <person name="Riley R."/>
            <person name="Ohm R."/>
            <person name="Sun H."/>
            <person name="Tunlid A."/>
            <person name="Henrissat B."/>
            <person name="Grigoriev I.V."/>
            <person name="Hibbett D.S."/>
            <person name="Martin F."/>
        </authorList>
    </citation>
    <scope>NUCLEOTIDE SEQUENCE [LARGE SCALE GENOMIC DNA]</scope>
    <source>
        <strain evidence="2">Ve08.2h10</strain>
    </source>
</reference>
<dbReference type="Proteomes" id="UP000054538">
    <property type="component" value="Unassembled WGS sequence"/>
</dbReference>
<dbReference type="HOGENOM" id="CLU_1461777_0_0_1"/>
<evidence type="ECO:0000313" key="2">
    <source>
        <dbReference type="Proteomes" id="UP000054538"/>
    </source>
</evidence>
<sequence>MVSVKCQIRVWQPEVNLMSHQFKVKGQDDWACKFRVIGGIKLYFPLGLALNPAFPPLTRIFLLGQYRNLSPAMGVYTRAQVPSRDHFNAKSSNVGPAGGKFPFALWGVIRSTCSIRATAPLLATSATPQNVKCCSEGTTSCHQGSYPKWRVKWACEVECCASLVKLPCNIGPAIEIDQVVVLAIR</sequence>
<dbReference type="InParanoid" id="A0A0D0DNC5"/>
<reference evidence="1 2" key="1">
    <citation type="submission" date="2014-04" db="EMBL/GenBank/DDBJ databases">
        <authorList>
            <consortium name="DOE Joint Genome Institute"/>
            <person name="Kuo A."/>
            <person name="Kohler A."/>
            <person name="Jargeat P."/>
            <person name="Nagy L.G."/>
            <person name="Floudas D."/>
            <person name="Copeland A."/>
            <person name="Barry K.W."/>
            <person name="Cichocki N."/>
            <person name="Veneault-Fourrey C."/>
            <person name="LaButti K."/>
            <person name="Lindquist E.A."/>
            <person name="Lipzen A."/>
            <person name="Lundell T."/>
            <person name="Morin E."/>
            <person name="Murat C."/>
            <person name="Sun H."/>
            <person name="Tunlid A."/>
            <person name="Henrissat B."/>
            <person name="Grigoriev I.V."/>
            <person name="Hibbett D.S."/>
            <person name="Martin F."/>
            <person name="Nordberg H.P."/>
            <person name="Cantor M.N."/>
            <person name="Hua S.X."/>
        </authorList>
    </citation>
    <scope>NUCLEOTIDE SEQUENCE [LARGE SCALE GENOMIC DNA]</scope>
    <source>
        <strain evidence="1 2">Ve08.2h10</strain>
    </source>
</reference>